<feature type="compositionally biased region" description="Basic and acidic residues" evidence="1">
    <location>
        <begin position="195"/>
        <end position="210"/>
    </location>
</feature>
<evidence type="ECO:0000256" key="1">
    <source>
        <dbReference type="SAM" id="MobiDB-lite"/>
    </source>
</evidence>
<sequence>MSAWLSRLWATDECFVALLPANRTAAVAFSDVYARVTATNKNMMVSKGEMTLAEALAFYASLASDITSGRPSTPQAVDGSSFSSTDTVDDADLAPTTIGAFVFSFETMPLRRKLGWFAGLPLSAKFRYNAEKAEADMALTLHPSHGLPNDTDEYDSVGFPDGEIDRGTEWTSGREEQDSRNRDAGDISQAIAREVGSEDLRRPEESDREANAAVNARSDD</sequence>
<keyword evidence="3" id="KW-1185">Reference proteome</keyword>
<reference evidence="2 3" key="1">
    <citation type="submission" date="2017-03" db="EMBL/GenBank/DDBJ databases">
        <title>Genomes of endolithic fungi from Antarctica.</title>
        <authorList>
            <person name="Coleine C."/>
            <person name="Masonjones S."/>
            <person name="Stajich J.E."/>
        </authorList>
    </citation>
    <scope>NUCLEOTIDE SEQUENCE [LARGE SCALE GENOMIC DNA]</scope>
    <source>
        <strain evidence="2 3">CCFEE 5184</strain>
    </source>
</reference>
<comment type="caution">
    <text evidence="2">The sequence shown here is derived from an EMBL/GenBank/DDBJ whole genome shotgun (WGS) entry which is preliminary data.</text>
</comment>
<dbReference type="AlphaFoldDB" id="A0A4V5NGL1"/>
<evidence type="ECO:0000313" key="2">
    <source>
        <dbReference type="EMBL" id="TKA74649.1"/>
    </source>
</evidence>
<accession>A0A4V5NGL1</accession>
<evidence type="ECO:0000313" key="3">
    <source>
        <dbReference type="Proteomes" id="UP000309340"/>
    </source>
</evidence>
<protein>
    <submittedName>
        <fullName evidence="2">Uncharacterized protein</fullName>
    </submittedName>
</protein>
<feature type="region of interest" description="Disordered" evidence="1">
    <location>
        <begin position="141"/>
        <end position="220"/>
    </location>
</feature>
<name>A0A4V5NGL1_9PEZI</name>
<gene>
    <name evidence="2" type="ORF">B0A55_07963</name>
</gene>
<dbReference type="Proteomes" id="UP000309340">
    <property type="component" value="Unassembled WGS sequence"/>
</dbReference>
<proteinExistence type="predicted"/>
<dbReference type="EMBL" id="NAJQ01000218">
    <property type="protein sequence ID" value="TKA74649.1"/>
    <property type="molecule type" value="Genomic_DNA"/>
</dbReference>
<feature type="compositionally biased region" description="Basic and acidic residues" evidence="1">
    <location>
        <begin position="163"/>
        <end position="185"/>
    </location>
</feature>
<organism evidence="2 3">
    <name type="scientific">Friedmanniomyces simplex</name>
    <dbReference type="NCBI Taxonomy" id="329884"/>
    <lineage>
        <taxon>Eukaryota</taxon>
        <taxon>Fungi</taxon>
        <taxon>Dikarya</taxon>
        <taxon>Ascomycota</taxon>
        <taxon>Pezizomycotina</taxon>
        <taxon>Dothideomycetes</taxon>
        <taxon>Dothideomycetidae</taxon>
        <taxon>Mycosphaerellales</taxon>
        <taxon>Teratosphaeriaceae</taxon>
        <taxon>Friedmanniomyces</taxon>
    </lineage>
</organism>